<dbReference type="SMART" id="SM00930">
    <property type="entry name" value="NIL"/>
    <property type="match status" value="1"/>
</dbReference>
<dbReference type="EMBL" id="AP025028">
    <property type="protein sequence ID" value="BDA77912.1"/>
    <property type="molecule type" value="Genomic_DNA"/>
</dbReference>
<dbReference type="InterPro" id="IPR003439">
    <property type="entry name" value="ABC_transporter-like_ATP-bd"/>
</dbReference>
<organism evidence="9 10">
    <name type="scientific">Leptospira kobayashii</name>
    <dbReference type="NCBI Taxonomy" id="1917830"/>
    <lineage>
        <taxon>Bacteria</taxon>
        <taxon>Pseudomonadati</taxon>
        <taxon>Spirochaetota</taxon>
        <taxon>Spirochaetia</taxon>
        <taxon>Leptospirales</taxon>
        <taxon>Leptospiraceae</taxon>
        <taxon>Leptospira</taxon>
    </lineage>
</organism>
<evidence type="ECO:0000256" key="4">
    <source>
        <dbReference type="ARBA" id="ARBA00022840"/>
    </source>
</evidence>
<evidence type="ECO:0000256" key="7">
    <source>
        <dbReference type="ARBA" id="ARBA00023136"/>
    </source>
</evidence>
<dbReference type="InterPro" id="IPR045865">
    <property type="entry name" value="ACT-like_dom_sf"/>
</dbReference>
<keyword evidence="2" id="KW-1003">Cell membrane</keyword>
<dbReference type="SMART" id="SM00382">
    <property type="entry name" value="AAA"/>
    <property type="match status" value="1"/>
</dbReference>
<evidence type="ECO:0000256" key="5">
    <source>
        <dbReference type="ARBA" id="ARBA00022967"/>
    </source>
</evidence>
<reference evidence="9 10" key="1">
    <citation type="submission" date="2021-08" db="EMBL/GenBank/DDBJ databases">
        <title>Complete genome sequence of Leptospira kobayashii strain E30.</title>
        <authorList>
            <person name="Nakao R."/>
            <person name="Nakamura S."/>
            <person name="Masuzawa T."/>
            <person name="Koizumi N."/>
        </authorList>
    </citation>
    <scope>NUCLEOTIDE SEQUENCE [LARGE SCALE GENOMIC DNA]</scope>
    <source>
        <strain evidence="9 10">E30</strain>
    </source>
</reference>
<dbReference type="PANTHER" id="PTHR43166">
    <property type="entry name" value="AMINO ACID IMPORT ATP-BINDING PROTEIN"/>
    <property type="match status" value="1"/>
</dbReference>
<dbReference type="PANTHER" id="PTHR43166:SF30">
    <property type="entry name" value="METHIONINE IMPORT ATP-BINDING PROTEIN METN"/>
    <property type="match status" value="1"/>
</dbReference>
<evidence type="ECO:0000256" key="6">
    <source>
        <dbReference type="ARBA" id="ARBA00022970"/>
    </source>
</evidence>
<evidence type="ECO:0000256" key="1">
    <source>
        <dbReference type="ARBA" id="ARBA00022448"/>
    </source>
</evidence>
<dbReference type="InterPro" id="IPR027417">
    <property type="entry name" value="P-loop_NTPase"/>
</dbReference>
<dbReference type="InterPro" id="IPR003593">
    <property type="entry name" value="AAA+_ATPase"/>
</dbReference>
<dbReference type="Gene3D" id="3.30.70.260">
    <property type="match status" value="1"/>
</dbReference>
<keyword evidence="10" id="KW-1185">Reference proteome</keyword>
<keyword evidence="3" id="KW-0547">Nucleotide-binding</keyword>
<dbReference type="GO" id="GO:0005524">
    <property type="term" value="F:ATP binding"/>
    <property type="evidence" value="ECO:0007669"/>
    <property type="project" value="UniProtKB-KW"/>
</dbReference>
<dbReference type="Pfam" id="PF09383">
    <property type="entry name" value="NIL"/>
    <property type="match status" value="1"/>
</dbReference>
<dbReference type="InterPro" id="IPR050086">
    <property type="entry name" value="MetN_ABC_transporter-like"/>
</dbReference>
<dbReference type="InterPro" id="IPR017871">
    <property type="entry name" value="ABC_transporter-like_CS"/>
</dbReference>
<dbReference type="Pfam" id="PF00005">
    <property type="entry name" value="ABC_tran"/>
    <property type="match status" value="1"/>
</dbReference>
<sequence length="342" mass="37681">MADLQINLIEFRNVTKNFQLGEEKFSGVSDVSFFIPAGQIFGIIGQTGAGKSTLMRFINLLESPDSGSIYFQGKEITKLKGKELRNLRSNVGMVFQQFHLLSNSTVYDNIALPLKAAGWQKDKIQSRVLELLELVGIPEKRNSYPNELSGGQKQRVGIARALANHPSLVLCDEPTSALDPETTASILSLLKRINRDLGVTILIVTHEMEVVRDICDSVVVMENGKVAELGSTYSLFADPKVAITKKMTGSILFPKLPPEVYAKTKGVIFSVLFKGSIANDPILTNVIRQVNVDLNILMSNIEYISGRPIGVFYIEVMGKKEDVLSAKDTFSRLGAEIEEVTL</sequence>
<keyword evidence="4 9" id="KW-0067">ATP-binding</keyword>
<keyword evidence="7" id="KW-0472">Membrane</keyword>
<dbReference type="Gene3D" id="3.40.50.300">
    <property type="entry name" value="P-loop containing nucleotide triphosphate hydrolases"/>
    <property type="match status" value="1"/>
</dbReference>
<dbReference type="SUPFAM" id="SSF52540">
    <property type="entry name" value="P-loop containing nucleoside triphosphate hydrolases"/>
    <property type="match status" value="1"/>
</dbReference>
<proteinExistence type="predicted"/>
<dbReference type="PROSITE" id="PS00211">
    <property type="entry name" value="ABC_TRANSPORTER_1"/>
    <property type="match status" value="1"/>
</dbReference>
<accession>A0ABM7UHB5</accession>
<feature type="domain" description="ABC transporter" evidence="8">
    <location>
        <begin position="9"/>
        <end position="248"/>
    </location>
</feature>
<dbReference type="Proteomes" id="UP000245263">
    <property type="component" value="Chromosome 1"/>
</dbReference>
<dbReference type="InterPro" id="IPR018449">
    <property type="entry name" value="NIL_domain"/>
</dbReference>
<protein>
    <submittedName>
        <fullName evidence="9">Methionine import ATP-binding protein MetN 1</fullName>
    </submittedName>
</protein>
<evidence type="ECO:0000313" key="9">
    <source>
        <dbReference type="EMBL" id="BDA77912.1"/>
    </source>
</evidence>
<dbReference type="CDD" id="cd03258">
    <property type="entry name" value="ABC_MetN_methionine_transporter"/>
    <property type="match status" value="1"/>
</dbReference>
<dbReference type="PROSITE" id="PS50893">
    <property type="entry name" value="ABC_TRANSPORTER_2"/>
    <property type="match status" value="1"/>
</dbReference>
<name>A0ABM7UHB5_9LEPT</name>
<dbReference type="InterPro" id="IPR041701">
    <property type="entry name" value="MetN_ABC"/>
</dbReference>
<dbReference type="SUPFAM" id="SSF55021">
    <property type="entry name" value="ACT-like"/>
    <property type="match status" value="1"/>
</dbReference>
<evidence type="ECO:0000259" key="8">
    <source>
        <dbReference type="PROSITE" id="PS50893"/>
    </source>
</evidence>
<gene>
    <name evidence="9" type="primary">metN1</name>
    <name evidence="9" type="ORF">LPTSP3_g08420</name>
</gene>
<evidence type="ECO:0000313" key="10">
    <source>
        <dbReference type="Proteomes" id="UP000245263"/>
    </source>
</evidence>
<keyword evidence="6" id="KW-0029">Amino-acid transport</keyword>
<evidence type="ECO:0000256" key="3">
    <source>
        <dbReference type="ARBA" id="ARBA00022741"/>
    </source>
</evidence>
<keyword evidence="5" id="KW-1278">Translocase</keyword>
<evidence type="ECO:0000256" key="2">
    <source>
        <dbReference type="ARBA" id="ARBA00022475"/>
    </source>
</evidence>
<keyword evidence="1" id="KW-0813">Transport</keyword>